<reference evidence="6" key="2">
    <citation type="submission" date="2020-01" db="EMBL/GenBank/DDBJ databases">
        <authorList>
            <person name="Perkins V."/>
            <person name="Lessard M.-H."/>
            <person name="Dugat-Bony E."/>
            <person name="Frenette M."/>
            <person name="Labrie S."/>
        </authorList>
    </citation>
    <scope>NUCLEOTIDE SEQUENCE</scope>
    <source>
        <strain evidence="6">LMA-70</strain>
    </source>
</reference>
<dbReference type="PANTHER" id="PTHR31794:SF2">
    <property type="entry name" value="AUXIN EFFLUX TRANSPORTER FAMILY PROTEIN (EUROFUNG)"/>
    <property type="match status" value="1"/>
</dbReference>
<dbReference type="Proteomes" id="UP000750522">
    <property type="component" value="Unassembled WGS sequence"/>
</dbReference>
<dbReference type="AlphaFoldDB" id="A0A9P5G8C8"/>
<protein>
    <recommendedName>
        <fullName evidence="8">Auxin efflux carrier</fullName>
    </recommendedName>
</protein>
<keyword evidence="3 5" id="KW-1133">Transmembrane helix</keyword>
<proteinExistence type="predicted"/>
<keyword evidence="4 5" id="KW-0472">Membrane</keyword>
<evidence type="ECO:0000256" key="4">
    <source>
        <dbReference type="ARBA" id="ARBA00023136"/>
    </source>
</evidence>
<dbReference type="GO" id="GO:0055085">
    <property type="term" value="P:transmembrane transport"/>
    <property type="evidence" value="ECO:0007669"/>
    <property type="project" value="InterPro"/>
</dbReference>
<organism evidence="6 7">
    <name type="scientific">Geotrichum candidum</name>
    <name type="common">Oospora lactis</name>
    <name type="synonym">Dipodascus geotrichum</name>
    <dbReference type="NCBI Taxonomy" id="1173061"/>
    <lineage>
        <taxon>Eukaryota</taxon>
        <taxon>Fungi</taxon>
        <taxon>Dikarya</taxon>
        <taxon>Ascomycota</taxon>
        <taxon>Saccharomycotina</taxon>
        <taxon>Dipodascomycetes</taxon>
        <taxon>Dipodascales</taxon>
        <taxon>Dipodascaceae</taxon>
        <taxon>Geotrichum</taxon>
    </lineage>
</organism>
<evidence type="ECO:0000313" key="7">
    <source>
        <dbReference type="Proteomes" id="UP000750522"/>
    </source>
</evidence>
<name>A0A9P5G8C8_GEOCN</name>
<evidence type="ECO:0000256" key="5">
    <source>
        <dbReference type="SAM" id="Phobius"/>
    </source>
</evidence>
<keyword evidence="2 5" id="KW-0812">Transmembrane</keyword>
<evidence type="ECO:0000256" key="3">
    <source>
        <dbReference type="ARBA" id="ARBA00022989"/>
    </source>
</evidence>
<sequence length="482" mass="52205">MSEGISYLDLVSITFQATLQTVVVCFFGYLSAVSGLLPPNAQRYISQLNVQVFTPCLIFSKLASSLSLKALVDISVIPVFFAFSTLVTFSSSKLVCRIFNFNRRESNFVTAMGCFGNSNSLPVSITVALAYTLPNLEWDDLPNDNKDDIASRGILYLLIFQQLGQVLRWSWGYNTLLAKPTEAELIEESQGGNMSCNGGDANIESQIIIKGKSVATLCPSSTTPLLANASTLKLYNQEDGHLDCPPTVSLSNSTSSSSLSTCLEITTPHLSGTSTNSNEAYQIDNASTGSAGSKGVVGSIVAAFHWWISVMNPPLWAMLVSIMVGATPAVKHEFFYADGFLQHTVTEAIRQLGGIAIPLILVVLGSNLAPDDSSAPPSKNYSKLIIGSLLSRIFFPSMIILPMISLCVKFVKVSIFDDPIFLLVAFVLTIAPPAIQLSQICQLNKIFEKEMAGVLFWGYVVVTLPSTIFIVVLTTKVLEWVD</sequence>
<gene>
    <name evidence="6" type="ORF">DV451_001344</name>
</gene>
<accession>A0A9P5G8C8</accession>
<dbReference type="GO" id="GO:0005783">
    <property type="term" value="C:endoplasmic reticulum"/>
    <property type="evidence" value="ECO:0007669"/>
    <property type="project" value="TreeGrafter"/>
</dbReference>
<feature type="transmembrane region" description="Helical" evidence="5">
    <location>
        <begin position="352"/>
        <end position="369"/>
    </location>
</feature>
<dbReference type="GO" id="GO:0016020">
    <property type="term" value="C:membrane"/>
    <property type="evidence" value="ECO:0007669"/>
    <property type="project" value="UniProtKB-SubCell"/>
</dbReference>
<reference evidence="6" key="1">
    <citation type="journal article" date="2020" name="Front. Microbiol.">
        <title>Phenotypic and Genetic Characterization of the Cheese Ripening Yeast Geotrichum candidum.</title>
        <authorList>
            <person name="Perkins V."/>
            <person name="Vignola S."/>
            <person name="Lessard M.H."/>
            <person name="Plante P.L."/>
            <person name="Corbeil J."/>
            <person name="Dugat-Bony E."/>
            <person name="Frenette M."/>
            <person name="Labrie S."/>
        </authorList>
    </citation>
    <scope>NUCLEOTIDE SEQUENCE</scope>
    <source>
        <strain evidence="6">LMA-70</strain>
    </source>
</reference>
<feature type="transmembrane region" description="Helical" evidence="5">
    <location>
        <begin position="7"/>
        <end position="30"/>
    </location>
</feature>
<comment type="caution">
    <text evidence="6">The sequence shown here is derived from an EMBL/GenBank/DDBJ whole genome shotgun (WGS) entry which is preliminary data.</text>
</comment>
<feature type="transmembrane region" description="Helical" evidence="5">
    <location>
        <begin position="389"/>
        <end position="408"/>
    </location>
</feature>
<dbReference type="Pfam" id="PF03547">
    <property type="entry name" value="Mem_trans"/>
    <property type="match status" value="1"/>
</dbReference>
<evidence type="ECO:0000256" key="2">
    <source>
        <dbReference type="ARBA" id="ARBA00022692"/>
    </source>
</evidence>
<evidence type="ECO:0000313" key="6">
    <source>
        <dbReference type="EMBL" id="KAF5103604.1"/>
    </source>
</evidence>
<feature type="transmembrane region" description="Helical" evidence="5">
    <location>
        <begin position="420"/>
        <end position="436"/>
    </location>
</feature>
<comment type="subcellular location">
    <subcellularLocation>
        <location evidence="1">Membrane</location>
        <topology evidence="1">Multi-pass membrane protein</topology>
    </subcellularLocation>
</comment>
<dbReference type="InterPro" id="IPR004776">
    <property type="entry name" value="Mem_transp_PIN-like"/>
</dbReference>
<dbReference type="EMBL" id="QQZK01000020">
    <property type="protein sequence ID" value="KAF5103604.1"/>
    <property type="molecule type" value="Genomic_DNA"/>
</dbReference>
<evidence type="ECO:0008006" key="8">
    <source>
        <dbReference type="Google" id="ProtNLM"/>
    </source>
</evidence>
<feature type="transmembrane region" description="Helical" evidence="5">
    <location>
        <begin position="456"/>
        <end position="478"/>
    </location>
</feature>
<evidence type="ECO:0000256" key="1">
    <source>
        <dbReference type="ARBA" id="ARBA00004141"/>
    </source>
</evidence>
<dbReference type="PANTHER" id="PTHR31794">
    <property type="entry name" value="AUXIN EFFLUX TRANSPORTER FAMILY PROTEIN (EUROFUNG)"/>
    <property type="match status" value="1"/>
</dbReference>